<protein>
    <submittedName>
        <fullName evidence="2">Uncharacterized protein</fullName>
    </submittedName>
</protein>
<dbReference type="AlphaFoldDB" id="W2KW28"/>
<name>W2KW28_PHYNI</name>
<organism evidence="2">
    <name type="scientific">Phytophthora nicotianae</name>
    <name type="common">Potato buckeye rot agent</name>
    <name type="synonym">Phytophthora parasitica</name>
    <dbReference type="NCBI Taxonomy" id="4792"/>
    <lineage>
        <taxon>Eukaryota</taxon>
        <taxon>Sar</taxon>
        <taxon>Stramenopiles</taxon>
        <taxon>Oomycota</taxon>
        <taxon>Peronosporomycetes</taxon>
        <taxon>Peronosporales</taxon>
        <taxon>Peronosporaceae</taxon>
        <taxon>Phytophthora</taxon>
    </lineage>
</organism>
<evidence type="ECO:0000313" key="2">
    <source>
        <dbReference type="EMBL" id="ETL89406.1"/>
    </source>
</evidence>
<accession>W2KW28</accession>
<feature type="region of interest" description="Disordered" evidence="1">
    <location>
        <begin position="123"/>
        <end position="147"/>
    </location>
</feature>
<evidence type="ECO:0000256" key="1">
    <source>
        <dbReference type="SAM" id="MobiDB-lite"/>
    </source>
</evidence>
<feature type="region of interest" description="Disordered" evidence="1">
    <location>
        <begin position="37"/>
        <end position="58"/>
    </location>
</feature>
<dbReference type="EMBL" id="KI680560">
    <property type="protein sequence ID" value="ETL89406.1"/>
    <property type="molecule type" value="Genomic_DNA"/>
</dbReference>
<dbReference type="Proteomes" id="UP000054423">
    <property type="component" value="Unassembled WGS sequence"/>
</dbReference>
<feature type="compositionally biased region" description="Polar residues" evidence="1">
    <location>
        <begin position="124"/>
        <end position="147"/>
    </location>
</feature>
<sequence>MPSKGRGSLFIGKEPMDAIEHPLRALFNIDQLVDNYPEDGGGQANQGRRQRLGSNPTEYSTHSLRIAGVCALRAAEKSEPVIKLMGEMVKLVFFGLHANPSWHATRRGRAHDQRINLGVPKLQRQASEGAGNQDSLTNQMTATNKPV</sequence>
<proteinExistence type="predicted"/>
<gene>
    <name evidence="2" type="ORF">L917_11666</name>
</gene>
<reference evidence="2" key="1">
    <citation type="submission" date="2013-11" db="EMBL/GenBank/DDBJ databases">
        <title>The Genome Sequence of Phytophthora parasitica CHvinca01.</title>
        <authorList>
            <consortium name="The Broad Institute Genomics Platform"/>
            <person name="Russ C."/>
            <person name="Tyler B."/>
            <person name="Panabieres F."/>
            <person name="Shan W."/>
            <person name="Tripathy S."/>
            <person name="Grunwald N."/>
            <person name="Machado M."/>
            <person name="Johnson C.S."/>
            <person name="Arredondo F."/>
            <person name="Hong C."/>
            <person name="Coffey M."/>
            <person name="Young S.K."/>
            <person name="Zeng Q."/>
            <person name="Gargeya S."/>
            <person name="Fitzgerald M."/>
            <person name="Abouelleil A."/>
            <person name="Alvarado L."/>
            <person name="Chapman S.B."/>
            <person name="Gainer-Dewar J."/>
            <person name="Goldberg J."/>
            <person name="Griggs A."/>
            <person name="Gujja S."/>
            <person name="Hansen M."/>
            <person name="Howarth C."/>
            <person name="Imamovic A."/>
            <person name="Ireland A."/>
            <person name="Larimer J."/>
            <person name="McCowan C."/>
            <person name="Murphy C."/>
            <person name="Pearson M."/>
            <person name="Poon T.W."/>
            <person name="Priest M."/>
            <person name="Roberts A."/>
            <person name="Saif S."/>
            <person name="Shea T."/>
            <person name="Sykes S."/>
            <person name="Wortman J."/>
            <person name="Nusbaum C."/>
            <person name="Birren B."/>
        </authorList>
    </citation>
    <scope>NUCLEOTIDE SEQUENCE [LARGE SCALE GENOMIC DNA]</scope>
    <source>
        <strain evidence="2">CHvinca01</strain>
    </source>
</reference>